<dbReference type="SUPFAM" id="SSF53218">
    <property type="entry name" value="Molybdenum cofactor biosynthesis proteins"/>
    <property type="match status" value="1"/>
</dbReference>
<dbReference type="InterPro" id="IPR001453">
    <property type="entry name" value="MoaB/Mog_dom"/>
</dbReference>
<dbReference type="Gene3D" id="2.40.340.10">
    <property type="entry name" value="MoeA, C-terminal, domain IV"/>
    <property type="match status" value="1"/>
</dbReference>
<dbReference type="Gene3D" id="3.90.105.10">
    <property type="entry name" value="Molybdopterin biosynthesis moea protein, domain 2"/>
    <property type="match status" value="1"/>
</dbReference>
<dbReference type="EMBL" id="AP025017">
    <property type="protein sequence ID" value="BDA63607.1"/>
    <property type="molecule type" value="Genomic_DNA"/>
</dbReference>
<gene>
    <name evidence="10" type="ORF">MANAM107_04410</name>
</gene>
<evidence type="ECO:0000313" key="10">
    <source>
        <dbReference type="EMBL" id="BDA63607.1"/>
    </source>
</evidence>
<evidence type="ECO:0000256" key="2">
    <source>
        <dbReference type="ARBA" id="ARBA00005046"/>
    </source>
</evidence>
<dbReference type="InterPro" id="IPR036135">
    <property type="entry name" value="MoeA_linker/N_sf"/>
</dbReference>
<dbReference type="Pfam" id="PF03454">
    <property type="entry name" value="MoeA_C"/>
    <property type="match status" value="1"/>
</dbReference>
<dbReference type="EC" id="2.10.1.1" evidence="7"/>
<evidence type="ECO:0000256" key="4">
    <source>
        <dbReference type="ARBA" id="ARBA00022505"/>
    </source>
</evidence>
<dbReference type="Gene3D" id="3.40.980.10">
    <property type="entry name" value="MoaB/Mog-like domain"/>
    <property type="match status" value="1"/>
</dbReference>
<dbReference type="InterPro" id="IPR005110">
    <property type="entry name" value="MoeA_linker/N"/>
</dbReference>
<evidence type="ECO:0000313" key="11">
    <source>
        <dbReference type="Proteomes" id="UP000824496"/>
    </source>
</evidence>
<dbReference type="Proteomes" id="UP000824496">
    <property type="component" value="Chromosome"/>
</dbReference>
<feature type="region of interest" description="Disordered" evidence="8">
    <location>
        <begin position="364"/>
        <end position="473"/>
    </location>
</feature>
<keyword evidence="5 7" id="KW-0501">Molybdenum cofactor biosynthesis</keyword>
<keyword evidence="4 7" id="KW-0500">Molybdenum</keyword>
<comment type="similarity">
    <text evidence="3 7">Belongs to the MoeA family.</text>
</comment>
<dbReference type="CDD" id="cd00887">
    <property type="entry name" value="MoeA"/>
    <property type="match status" value="1"/>
</dbReference>
<dbReference type="RefSeq" id="WP_223910543.1">
    <property type="nucleotide sequence ID" value="NZ_AP025017.1"/>
</dbReference>
<dbReference type="PANTHER" id="PTHR10192:SF5">
    <property type="entry name" value="GEPHYRIN"/>
    <property type="match status" value="1"/>
</dbReference>
<evidence type="ECO:0000256" key="3">
    <source>
        <dbReference type="ARBA" id="ARBA00010763"/>
    </source>
</evidence>
<organism evidence="10 11">
    <name type="scientific">Actinomyces capricornis</name>
    <dbReference type="NCBI Taxonomy" id="2755559"/>
    <lineage>
        <taxon>Bacteria</taxon>
        <taxon>Bacillati</taxon>
        <taxon>Actinomycetota</taxon>
        <taxon>Actinomycetes</taxon>
        <taxon>Actinomycetales</taxon>
        <taxon>Actinomycetaceae</taxon>
        <taxon>Actinomyces</taxon>
    </lineage>
</organism>
<comment type="catalytic activity">
    <reaction evidence="6">
        <text>adenylyl-molybdopterin + molybdate = Mo-molybdopterin + AMP + H(+)</text>
        <dbReference type="Rhea" id="RHEA:35047"/>
        <dbReference type="ChEBI" id="CHEBI:15378"/>
        <dbReference type="ChEBI" id="CHEBI:36264"/>
        <dbReference type="ChEBI" id="CHEBI:62727"/>
        <dbReference type="ChEBI" id="CHEBI:71302"/>
        <dbReference type="ChEBI" id="CHEBI:456215"/>
        <dbReference type="EC" id="2.10.1.1"/>
    </reaction>
</comment>
<evidence type="ECO:0000256" key="8">
    <source>
        <dbReference type="SAM" id="MobiDB-lite"/>
    </source>
</evidence>
<protein>
    <recommendedName>
        <fullName evidence="7">Molybdopterin molybdenumtransferase</fullName>
        <ecNumber evidence="7">2.10.1.1</ecNumber>
    </recommendedName>
</protein>
<dbReference type="SMART" id="SM00852">
    <property type="entry name" value="MoCF_biosynth"/>
    <property type="match status" value="1"/>
</dbReference>
<dbReference type="SUPFAM" id="SSF63882">
    <property type="entry name" value="MoeA N-terminal region -like"/>
    <property type="match status" value="1"/>
</dbReference>
<dbReference type="Pfam" id="PF03453">
    <property type="entry name" value="MoeA_N"/>
    <property type="match status" value="1"/>
</dbReference>
<name>A0ABN6K3B0_9ACTO</name>
<dbReference type="Pfam" id="PF00994">
    <property type="entry name" value="MoCF_biosynth"/>
    <property type="match status" value="1"/>
</dbReference>
<comment type="cofactor">
    <cofactor evidence="7">
        <name>Mg(2+)</name>
        <dbReference type="ChEBI" id="CHEBI:18420"/>
    </cofactor>
</comment>
<dbReference type="PANTHER" id="PTHR10192">
    <property type="entry name" value="MOLYBDOPTERIN BIOSYNTHESIS PROTEIN"/>
    <property type="match status" value="1"/>
</dbReference>
<feature type="domain" description="MoaB/Mog" evidence="9">
    <location>
        <begin position="186"/>
        <end position="358"/>
    </location>
</feature>
<reference evidence="10 11" key="1">
    <citation type="submission" date="2021-08" db="EMBL/GenBank/DDBJ databases">
        <title>Whole genome sequence of novel Actinomyces species strain MAS-1.</title>
        <authorList>
            <person name="Saito M."/>
            <person name="Kuwahara N."/>
            <person name="Takizawa T."/>
            <person name="Gotouda H."/>
            <person name="Ochiai T."/>
        </authorList>
    </citation>
    <scope>NUCLEOTIDE SEQUENCE [LARGE SCALE GENOMIC DNA]</scope>
    <source>
        <strain evidence="10 11">MAS-1</strain>
    </source>
</reference>
<dbReference type="Gene3D" id="2.170.190.11">
    <property type="entry name" value="Molybdopterin biosynthesis moea protein, domain 3"/>
    <property type="match status" value="1"/>
</dbReference>
<feature type="region of interest" description="Disordered" evidence="8">
    <location>
        <begin position="273"/>
        <end position="302"/>
    </location>
</feature>
<evidence type="ECO:0000256" key="6">
    <source>
        <dbReference type="ARBA" id="ARBA00047317"/>
    </source>
</evidence>
<dbReference type="InterPro" id="IPR038987">
    <property type="entry name" value="MoeA-like"/>
</dbReference>
<evidence type="ECO:0000256" key="7">
    <source>
        <dbReference type="RuleBase" id="RU365090"/>
    </source>
</evidence>
<keyword evidence="11" id="KW-1185">Reference proteome</keyword>
<comment type="function">
    <text evidence="1 7">Catalyzes the insertion of molybdate into adenylated molybdopterin with the concomitant release of AMP.</text>
</comment>
<dbReference type="NCBIfam" id="NF045515">
    <property type="entry name" value="Glp_gephyrin"/>
    <property type="match status" value="1"/>
</dbReference>
<feature type="compositionally biased region" description="Low complexity" evidence="8">
    <location>
        <begin position="397"/>
        <end position="415"/>
    </location>
</feature>
<accession>A0ABN6K3B0</accession>
<keyword evidence="7" id="KW-0460">Magnesium</keyword>
<evidence type="ECO:0000259" key="9">
    <source>
        <dbReference type="SMART" id="SM00852"/>
    </source>
</evidence>
<keyword evidence="7" id="KW-0808">Transferase</keyword>
<dbReference type="InterPro" id="IPR036425">
    <property type="entry name" value="MoaB/Mog-like_dom_sf"/>
</dbReference>
<evidence type="ECO:0000256" key="1">
    <source>
        <dbReference type="ARBA" id="ARBA00002901"/>
    </source>
</evidence>
<dbReference type="InterPro" id="IPR005111">
    <property type="entry name" value="MoeA_C_domain_IV"/>
</dbReference>
<keyword evidence="7" id="KW-0479">Metal-binding</keyword>
<proteinExistence type="inferred from homology"/>
<dbReference type="SUPFAM" id="SSF63867">
    <property type="entry name" value="MoeA C-terminal domain-like"/>
    <property type="match status" value="1"/>
</dbReference>
<comment type="pathway">
    <text evidence="2 7">Cofactor biosynthesis; molybdopterin biosynthesis.</text>
</comment>
<feature type="compositionally biased region" description="Low complexity" evidence="8">
    <location>
        <begin position="373"/>
        <end position="386"/>
    </location>
</feature>
<dbReference type="InterPro" id="IPR036688">
    <property type="entry name" value="MoeA_C_domain_IV_sf"/>
</dbReference>
<evidence type="ECO:0000256" key="5">
    <source>
        <dbReference type="ARBA" id="ARBA00023150"/>
    </source>
</evidence>
<sequence length="544" mass="54285">MTMLAPEDYLTRVLHGMEPPPPVEVPLSQAHGLVLAEDVAAAVAVPPWTNSAMDGYALRAQDAAGAGPSHPVRLPVAGDAPAGSAPQPLAAGTAQRIMTGAMLPPGADTVVRVEDTDQEPGPAPLPQEVEIRRAVHRGQHVRRSGEDLGAGAPVLGRGSILSARALAALASTGLGAVRAWPRVRVAVVSTGAELREPGQDLEPGTIPDSNGLLLAGLVAEHGAQCTAVLRSPDTAAELAALLVQAAEQADLVITSGGVSAGAFDPLTEIAAAGQDGKDGQQDPAPTGSGPARGYSPTAGAAGRIRLRRERVAMQPGKPQAHGRVRCGDGRQVPLLCLPGNPVSVLVSFTTIAAPVLARLGGYDSHRRPARTVPASPSTPRASAPSALCDPAMPPAPSSAAAAPAAPAASSAPGRSSGAGGPAEPVLRPARAAKSWTTPPGRRQYLPVRVLAPAPAGPAPTDAAGGGARAQSTPDCAVDPGGALVAPSHRLGSGSHLVASLPGADALAVVGAEVERVEAGDLLQILPLSAPPSPLGPPGRPAADH</sequence>